<protein>
    <submittedName>
        <fullName evidence="12">UDP-N-acetylmuramoyl-L-alanyl-D-glutamate-2, 6-diaminopimelate ligase</fullName>
    </submittedName>
</protein>
<dbReference type="GO" id="GO:0005524">
    <property type="term" value="F:ATP binding"/>
    <property type="evidence" value="ECO:0007669"/>
    <property type="project" value="UniProtKB-KW"/>
</dbReference>
<dbReference type="UniPathway" id="UPA00219"/>
<dbReference type="InterPro" id="IPR036565">
    <property type="entry name" value="Mur-like_cat_sf"/>
</dbReference>
<dbReference type="GO" id="GO:0071555">
    <property type="term" value="P:cell wall organization"/>
    <property type="evidence" value="ECO:0007669"/>
    <property type="project" value="UniProtKB-KW"/>
</dbReference>
<evidence type="ECO:0000256" key="7">
    <source>
        <dbReference type="ARBA" id="ARBA00022984"/>
    </source>
</evidence>
<dbReference type="GO" id="GO:0005737">
    <property type="term" value="C:cytoplasm"/>
    <property type="evidence" value="ECO:0007669"/>
    <property type="project" value="UniProtKB-SubCell"/>
</dbReference>
<keyword evidence="4" id="KW-0547">Nucleotide-binding</keyword>
<evidence type="ECO:0000256" key="1">
    <source>
        <dbReference type="ARBA" id="ARBA00005898"/>
    </source>
</evidence>
<accession>A0A0G0LH80</accession>
<keyword evidence="9" id="KW-0132">Cell division</keyword>
<dbReference type="NCBIfam" id="TIGR01085">
    <property type="entry name" value="murE"/>
    <property type="match status" value="1"/>
</dbReference>
<keyword evidence="7 9" id="KW-0573">Peptidoglycan synthesis</keyword>
<feature type="domain" description="Mur ligase central" evidence="11">
    <location>
        <begin position="41"/>
        <end position="248"/>
    </location>
</feature>
<feature type="domain" description="Mur ligase C-terminal" evidence="10">
    <location>
        <begin position="271"/>
        <end position="433"/>
    </location>
</feature>
<comment type="caution">
    <text evidence="12">The sequence shown here is derived from an EMBL/GenBank/DDBJ whole genome shotgun (WGS) entry which is preliminary data.</text>
</comment>
<organism evidence="12 13">
    <name type="scientific">Berkelbacteria bacterium GW2011_GWA2_38_9</name>
    <dbReference type="NCBI Taxonomy" id="1618334"/>
    <lineage>
        <taxon>Bacteria</taxon>
        <taxon>Candidatus Berkelbacteria</taxon>
    </lineage>
</organism>
<dbReference type="Pfam" id="PF08245">
    <property type="entry name" value="Mur_ligase_M"/>
    <property type="match status" value="1"/>
</dbReference>
<evidence type="ECO:0000259" key="10">
    <source>
        <dbReference type="Pfam" id="PF02875"/>
    </source>
</evidence>
<dbReference type="InterPro" id="IPR036615">
    <property type="entry name" value="Mur_ligase_C_dom_sf"/>
</dbReference>
<evidence type="ECO:0000259" key="11">
    <source>
        <dbReference type="Pfam" id="PF08245"/>
    </source>
</evidence>
<dbReference type="GO" id="GO:0009252">
    <property type="term" value="P:peptidoglycan biosynthetic process"/>
    <property type="evidence" value="ECO:0007669"/>
    <property type="project" value="UniProtKB-UniPathway"/>
</dbReference>
<dbReference type="PANTHER" id="PTHR23135:SF4">
    <property type="entry name" value="UDP-N-ACETYLMURAMOYL-L-ALANYL-D-GLUTAMATE--2,6-DIAMINOPIMELATE LIGASE MURE HOMOLOG, CHLOROPLASTIC"/>
    <property type="match status" value="1"/>
</dbReference>
<evidence type="ECO:0000256" key="6">
    <source>
        <dbReference type="ARBA" id="ARBA00022960"/>
    </source>
</evidence>
<evidence type="ECO:0000256" key="9">
    <source>
        <dbReference type="RuleBase" id="RU004135"/>
    </source>
</evidence>
<comment type="similarity">
    <text evidence="1">Belongs to the MurCDEF family. MurE subfamily.</text>
</comment>
<gene>
    <name evidence="12" type="ORF">UT11_C0006G0006</name>
</gene>
<evidence type="ECO:0000256" key="5">
    <source>
        <dbReference type="ARBA" id="ARBA00022840"/>
    </source>
</evidence>
<comment type="subcellular location">
    <subcellularLocation>
        <location evidence="9">Cytoplasm</location>
    </subcellularLocation>
</comment>
<dbReference type="SUPFAM" id="SSF53623">
    <property type="entry name" value="MurD-like peptide ligases, catalytic domain"/>
    <property type="match status" value="1"/>
</dbReference>
<dbReference type="PATRIC" id="fig|1618334.3.peg.114"/>
<keyword evidence="5" id="KW-0067">ATP-binding</keyword>
<proteinExistence type="inferred from homology"/>
<dbReference type="GO" id="GO:0004326">
    <property type="term" value="F:tetrahydrofolylpolyglutamate synthase activity"/>
    <property type="evidence" value="ECO:0007669"/>
    <property type="project" value="InterPro"/>
</dbReference>
<comment type="pathway">
    <text evidence="9">Cell wall biogenesis; peptidoglycan biosynthesis.</text>
</comment>
<sequence>MKKFIKKILSRNAINSLQKIRAVLISLKYGSPAKKMIPIGITGTKGKTTTAFLISSILEEAGYKVGRISTVDYKVDSKTTVNEENMTVPDPSLVQPWLKKMVEAKCRYLVMEVTSHAIDQYRVWGIPYKVALLTNVTHDHLDYHKTFANYRDTKVRLFRWPSLKISIINADDKSAEYFFKNLKTKKNYFYSTNGDFEIKQGSTVVASKIFLNPTASKFTIKTESEEIEINLSLPGMFNVENALAATCVGLSQNLRLGTIKAGLEKIMQVPGRMERVETKKGFTVIVDYAHTPDSLEKVYQTLQPIVRGRLISVLGACGDRDKTKRPIMGALAARFADFVFVTDEESYTEDPQEIIDEVAGGVPRGRALFKKKSSDKPKRKPLEHKIHDVKEFMKKDESTGEGQWWWRVSDRRDAIRQALKLAKFDDLVLITGMGAQTHKVVGDKHLPWNDRQVVEEELAKL</sequence>
<keyword evidence="3 12" id="KW-0436">Ligase</keyword>
<dbReference type="SUPFAM" id="SSF53244">
    <property type="entry name" value="MurD-like peptide ligases, peptide-binding domain"/>
    <property type="match status" value="1"/>
</dbReference>
<evidence type="ECO:0000256" key="3">
    <source>
        <dbReference type="ARBA" id="ARBA00022598"/>
    </source>
</evidence>
<evidence type="ECO:0000256" key="4">
    <source>
        <dbReference type="ARBA" id="ARBA00022741"/>
    </source>
</evidence>
<dbReference type="GO" id="GO:0008360">
    <property type="term" value="P:regulation of cell shape"/>
    <property type="evidence" value="ECO:0007669"/>
    <property type="project" value="UniProtKB-KW"/>
</dbReference>
<dbReference type="AlphaFoldDB" id="A0A0G0LH80"/>
<dbReference type="EMBL" id="LBVO01000006">
    <property type="protein sequence ID" value="KKQ90427.1"/>
    <property type="molecule type" value="Genomic_DNA"/>
</dbReference>
<dbReference type="GO" id="GO:0051301">
    <property type="term" value="P:cell division"/>
    <property type="evidence" value="ECO:0007669"/>
    <property type="project" value="UniProtKB-KW"/>
</dbReference>
<dbReference type="Gene3D" id="3.90.190.20">
    <property type="entry name" value="Mur ligase, C-terminal domain"/>
    <property type="match status" value="1"/>
</dbReference>
<name>A0A0G0LH80_9BACT</name>
<evidence type="ECO:0000313" key="12">
    <source>
        <dbReference type="EMBL" id="KKQ90427.1"/>
    </source>
</evidence>
<dbReference type="PANTHER" id="PTHR23135">
    <property type="entry name" value="MUR LIGASE FAMILY MEMBER"/>
    <property type="match status" value="1"/>
</dbReference>
<dbReference type="Gene3D" id="3.40.1190.10">
    <property type="entry name" value="Mur-like, catalytic domain"/>
    <property type="match status" value="1"/>
</dbReference>
<reference evidence="12 13" key="1">
    <citation type="journal article" date="2015" name="Nature">
        <title>rRNA introns, odd ribosomes, and small enigmatic genomes across a large radiation of phyla.</title>
        <authorList>
            <person name="Brown C.T."/>
            <person name="Hug L.A."/>
            <person name="Thomas B.C."/>
            <person name="Sharon I."/>
            <person name="Castelle C.J."/>
            <person name="Singh A."/>
            <person name="Wilkins M.J."/>
            <person name="Williams K.H."/>
            <person name="Banfield J.F."/>
        </authorList>
    </citation>
    <scope>NUCLEOTIDE SEQUENCE [LARGE SCALE GENOMIC DNA]</scope>
</reference>
<dbReference type="PROSITE" id="PS01011">
    <property type="entry name" value="FOLYLPOLYGLU_SYNT_1"/>
    <property type="match status" value="1"/>
</dbReference>
<evidence type="ECO:0000256" key="2">
    <source>
        <dbReference type="ARBA" id="ARBA00022490"/>
    </source>
</evidence>
<evidence type="ECO:0000313" key="13">
    <source>
        <dbReference type="Proteomes" id="UP000033934"/>
    </source>
</evidence>
<keyword evidence="8 9" id="KW-0961">Cell wall biogenesis/degradation</keyword>
<evidence type="ECO:0000256" key="8">
    <source>
        <dbReference type="ARBA" id="ARBA00023316"/>
    </source>
</evidence>
<dbReference type="InterPro" id="IPR013221">
    <property type="entry name" value="Mur_ligase_cen"/>
</dbReference>
<dbReference type="InterPro" id="IPR005761">
    <property type="entry name" value="UDP-N-AcMur-Glu-dNH2Pim_ligase"/>
</dbReference>
<dbReference type="Proteomes" id="UP000033934">
    <property type="component" value="Unassembled WGS sequence"/>
</dbReference>
<keyword evidence="2" id="KW-0963">Cytoplasm</keyword>
<dbReference type="InterPro" id="IPR018109">
    <property type="entry name" value="Folylpolyglutamate_synth_CS"/>
</dbReference>
<dbReference type="Pfam" id="PF02875">
    <property type="entry name" value="Mur_ligase_C"/>
    <property type="match status" value="1"/>
</dbReference>
<dbReference type="InterPro" id="IPR004101">
    <property type="entry name" value="Mur_ligase_C"/>
</dbReference>
<keyword evidence="6 9" id="KW-0133">Cell shape</keyword>
<keyword evidence="9" id="KW-0131">Cell cycle</keyword>